<evidence type="ECO:0000256" key="5">
    <source>
        <dbReference type="ARBA" id="ARBA00023065"/>
    </source>
</evidence>
<dbReference type="GO" id="GO:0005886">
    <property type="term" value="C:plasma membrane"/>
    <property type="evidence" value="ECO:0007669"/>
    <property type="project" value="UniProtKB-SubCell"/>
</dbReference>
<keyword evidence="2 8" id="KW-1003">Cell membrane</keyword>
<organism evidence="9 10">
    <name type="scientific">Koleobacter methoxysyntrophicus</name>
    <dbReference type="NCBI Taxonomy" id="2751313"/>
    <lineage>
        <taxon>Bacteria</taxon>
        <taxon>Bacillati</taxon>
        <taxon>Bacillota</taxon>
        <taxon>Clostridia</taxon>
        <taxon>Koleobacterales</taxon>
        <taxon>Koleobacteraceae</taxon>
        <taxon>Koleobacter</taxon>
    </lineage>
</organism>
<evidence type="ECO:0000256" key="2">
    <source>
        <dbReference type="ARBA" id="ARBA00022475"/>
    </source>
</evidence>
<comment type="function">
    <text evidence="8">Probably functions as a manganese efflux pump.</text>
</comment>
<evidence type="ECO:0000313" key="9">
    <source>
        <dbReference type="EMBL" id="QSQ08427.1"/>
    </source>
</evidence>
<dbReference type="RefSeq" id="WP_206708642.1">
    <property type="nucleotide sequence ID" value="NZ_CP059066.1"/>
</dbReference>
<dbReference type="KEGG" id="kme:H0A61_00749"/>
<evidence type="ECO:0000256" key="8">
    <source>
        <dbReference type="HAMAP-Rule" id="MF_01521"/>
    </source>
</evidence>
<evidence type="ECO:0000313" key="10">
    <source>
        <dbReference type="Proteomes" id="UP000662904"/>
    </source>
</evidence>
<keyword evidence="10" id="KW-1185">Reference proteome</keyword>
<sequence length="182" mass="18366">MDEFITLLILAGALGTDATSMALGIGMSGVEAGEISKTSITVGIFHIFMPLAGLSLGRIFGTIAGNIAGLIGAVILVIIGIIMVKEALSNNKKDIPSANCIKGWGLGVLALSVSLDSFSVGFSLGTFSKLRTSTTVITIGIVAALMTAAGLLLGKRVGKALGDKAEIAGGIVLVLIGVKILL</sequence>
<keyword evidence="1 8" id="KW-0813">Transport</keyword>
<evidence type="ECO:0000256" key="3">
    <source>
        <dbReference type="ARBA" id="ARBA00022692"/>
    </source>
</evidence>
<gene>
    <name evidence="9" type="primary">mntP_1</name>
    <name evidence="8" type="synonym">mntP</name>
    <name evidence="9" type="ORF">H0A61_00749</name>
</gene>
<feature type="transmembrane region" description="Helical" evidence="8">
    <location>
        <begin position="56"/>
        <end position="84"/>
    </location>
</feature>
<evidence type="ECO:0000256" key="4">
    <source>
        <dbReference type="ARBA" id="ARBA00022989"/>
    </source>
</evidence>
<name>A0A8A0RLT9_9FIRM</name>
<comment type="caution">
    <text evidence="8">Lacks conserved residue(s) required for the propagation of feature annotation.</text>
</comment>
<keyword evidence="5 8" id="KW-0406">Ion transport</keyword>
<dbReference type="InterPro" id="IPR022929">
    <property type="entry name" value="Put_MntP"/>
</dbReference>
<keyword evidence="6 8" id="KW-0472">Membrane</keyword>
<comment type="subcellular location">
    <subcellularLocation>
        <location evidence="8">Cell membrane</location>
        <topology evidence="8">Multi-pass membrane protein</topology>
    </subcellularLocation>
</comment>
<reference evidence="9" key="1">
    <citation type="submission" date="2020-07" db="EMBL/GenBank/DDBJ databases">
        <title>Koleobacter methoxysyntrophicus gen. nov., sp. nov., a novel anaerobic bacterium isolated from deep subsurface oil field and proposal of Koleobacterales ord. nov. in the phylum Firmicutes.</title>
        <authorList>
            <person name="Sakamoto S."/>
            <person name="Tamaki H."/>
        </authorList>
    </citation>
    <scope>NUCLEOTIDE SEQUENCE</scope>
    <source>
        <strain evidence="9">NRmbB1</strain>
    </source>
</reference>
<dbReference type="PANTHER" id="PTHR35529:SF1">
    <property type="entry name" value="MANGANESE EFFLUX PUMP MNTP-RELATED"/>
    <property type="match status" value="1"/>
</dbReference>
<keyword evidence="4 8" id="KW-1133">Transmembrane helix</keyword>
<dbReference type="InterPro" id="IPR003810">
    <property type="entry name" value="Mntp/YtaF"/>
</dbReference>
<comment type="similarity">
    <text evidence="8">Belongs to the MntP (TC 9.B.29) family.</text>
</comment>
<keyword evidence="3 8" id="KW-0812">Transmembrane</keyword>
<dbReference type="AlphaFoldDB" id="A0A8A0RLT9"/>
<evidence type="ECO:0000256" key="1">
    <source>
        <dbReference type="ARBA" id="ARBA00022448"/>
    </source>
</evidence>
<dbReference type="Proteomes" id="UP000662904">
    <property type="component" value="Chromosome"/>
</dbReference>
<evidence type="ECO:0000256" key="6">
    <source>
        <dbReference type="ARBA" id="ARBA00023136"/>
    </source>
</evidence>
<evidence type="ECO:0000256" key="7">
    <source>
        <dbReference type="ARBA" id="ARBA00023211"/>
    </source>
</evidence>
<protein>
    <recommendedName>
        <fullName evidence="8">Putative manganese efflux pump MntP</fullName>
    </recommendedName>
</protein>
<proteinExistence type="inferred from homology"/>
<feature type="transmembrane region" description="Helical" evidence="8">
    <location>
        <begin position="104"/>
        <end position="127"/>
    </location>
</feature>
<feature type="transmembrane region" description="Helical" evidence="8">
    <location>
        <begin position="133"/>
        <end position="153"/>
    </location>
</feature>
<accession>A0A8A0RLT9</accession>
<dbReference type="Pfam" id="PF02659">
    <property type="entry name" value="Mntp"/>
    <property type="match status" value="1"/>
</dbReference>
<dbReference type="GO" id="GO:0005384">
    <property type="term" value="F:manganese ion transmembrane transporter activity"/>
    <property type="evidence" value="ECO:0007669"/>
    <property type="project" value="UniProtKB-UniRule"/>
</dbReference>
<keyword evidence="7 8" id="KW-0464">Manganese</keyword>
<dbReference type="EMBL" id="CP059066">
    <property type="protein sequence ID" value="QSQ08427.1"/>
    <property type="molecule type" value="Genomic_DNA"/>
</dbReference>
<dbReference type="PANTHER" id="PTHR35529">
    <property type="entry name" value="MANGANESE EFFLUX PUMP MNTP-RELATED"/>
    <property type="match status" value="1"/>
</dbReference>
<dbReference type="HAMAP" id="MF_01521">
    <property type="entry name" value="MntP_pump"/>
    <property type="match status" value="1"/>
</dbReference>